<dbReference type="PANTHER" id="PTHR47962:SF5">
    <property type="entry name" value="ATP-DEPENDENT HELICASE LHR-RELATED"/>
    <property type="match status" value="1"/>
</dbReference>
<evidence type="ECO:0000256" key="1">
    <source>
        <dbReference type="ARBA" id="ARBA00022741"/>
    </source>
</evidence>
<dbReference type="InterPro" id="IPR027417">
    <property type="entry name" value="P-loop_NTPase"/>
</dbReference>
<keyword evidence="8" id="KW-0413">Isomerase</keyword>
<dbReference type="SMART" id="SM00487">
    <property type="entry name" value="DEXDc"/>
    <property type="match status" value="1"/>
</dbReference>
<dbReference type="PROSITE" id="PS51194">
    <property type="entry name" value="HELICASE_CTER"/>
    <property type="match status" value="1"/>
</dbReference>
<evidence type="ECO:0000256" key="9">
    <source>
        <dbReference type="ARBA" id="ARBA00093467"/>
    </source>
</evidence>
<organism evidence="12 13">
    <name type="scientific">Candidatus Terraquivivens tikiterensis</name>
    <dbReference type="NCBI Taxonomy" id="1980982"/>
    <lineage>
        <taxon>Archaea</taxon>
        <taxon>Nitrososphaerota</taxon>
        <taxon>Candidatus Wolframiiraptoraceae</taxon>
        <taxon>Candidatus Terraquivivens</taxon>
    </lineage>
</organism>
<gene>
    <name evidence="12" type="ORF">B9J98_02050</name>
</gene>
<dbReference type="GO" id="GO:0004386">
    <property type="term" value="F:helicase activity"/>
    <property type="evidence" value="ECO:0007669"/>
    <property type="project" value="UniProtKB-KW"/>
</dbReference>
<dbReference type="InterPro" id="IPR045628">
    <property type="entry name" value="Lhr_WH_dom"/>
</dbReference>
<evidence type="ECO:0000256" key="6">
    <source>
        <dbReference type="ARBA" id="ARBA00023125"/>
    </source>
</evidence>
<dbReference type="PROSITE" id="PS51192">
    <property type="entry name" value="HELICASE_ATP_BIND_1"/>
    <property type="match status" value="1"/>
</dbReference>
<evidence type="ECO:0000256" key="2">
    <source>
        <dbReference type="ARBA" id="ARBA00022763"/>
    </source>
</evidence>
<keyword evidence="3" id="KW-0378">Hydrolase</keyword>
<accession>A0A2R7Y8V2</accession>
<dbReference type="Gene3D" id="3.40.50.300">
    <property type="entry name" value="P-loop containing nucleotide triphosphate hydrolases"/>
    <property type="match status" value="2"/>
</dbReference>
<dbReference type="InterPro" id="IPR014001">
    <property type="entry name" value="Helicase_ATP-bd"/>
</dbReference>
<sequence length="953" mass="106415">MGGSSSEDVLELLAKPVRMAFVERFGELTPPQIESIPKILEGKNLLLMAPTGTGKTEAALLPILSNLLLNPGLQGIKVLYITPLRALNRDMLERFDWWAKRLDIRVSVRHGDTAVAERRTQTLSPPDILITTPETLQAILCGKVLRKHLKGLRWVIVDEVHELATDKRGAQLSIALERLLEIVGSEFQRIGLSATVGSPEVVAKFLVGPGRECEIVRVPVAKGMAIDVIYPVPEEEDAVLAEELAILPDVASRLRTIRRLVESHGSTLIFTNTRPLAEILTNRFRAWDEGFSVGIHHGSLAKSARISTEQGLKAGTLLGIVCTSSLELGIDVGRIDLCIQYNSPREVTRLIQRVGRSGHSIGRVAKGVILVMDSDDALESIVIARRAMAESLEEVRIPMNCLDVLMHQLAGLLIEYGRVSVEEALRIFRRAYGFSGLERETLVKVLEHMRGLNICALTDDGYFRKPVNPKPLYDYYFGNLSMIPEERQYLVVEENTDEPVGILDEEFVAEYGEPGTRFILLGRAWEILSTLGERIYVRKLEDYEGAVPSWVGDEIPVPYEVAEEVGSLRAEYEERLRKGDPHEVICADIARRYGVSWDLISRSMAEVRAHIDSGIPVPTNKRILLERAGDYTVMHVHGGLRVNRTIAKVVSYMLSEKIGMPVAVQQDPYRIVIRSKYVYPELVLEAIKGLSEENFGEVLRKAIEGSTLFRRRLVHVARKMGVISKEASILDVSLSKIAEMLKGTVAYEEAMSYCLFQDFDESGARELLRSIRTGSYELVTYAPPDAVSPSPLALLTLWRYREAYEAVSSDRIERLVLTAVRARLMNEVGVLVCSECYQYFDRVAVKEVGDVPSCPVCGSRRLGFLKGEVEEVYGLISRKGKPISKRERELLKEIKRSSELVERYGKAALVALSGKGFTVGDAAKVLEKEGSLTNRLIQCIIEEEKKKLVANFR</sequence>
<evidence type="ECO:0000256" key="7">
    <source>
        <dbReference type="ARBA" id="ARBA00023204"/>
    </source>
</evidence>
<dbReference type="Proteomes" id="UP000244066">
    <property type="component" value="Unassembled WGS sequence"/>
</dbReference>
<evidence type="ECO:0000259" key="11">
    <source>
        <dbReference type="PROSITE" id="PS51194"/>
    </source>
</evidence>
<keyword evidence="2" id="KW-0227">DNA damage</keyword>
<dbReference type="Pfam" id="PF00271">
    <property type="entry name" value="Helicase_C"/>
    <property type="match status" value="1"/>
</dbReference>
<dbReference type="InterPro" id="IPR011545">
    <property type="entry name" value="DEAD/DEAH_box_helicase_dom"/>
</dbReference>
<evidence type="ECO:0000256" key="8">
    <source>
        <dbReference type="ARBA" id="ARBA00023235"/>
    </source>
</evidence>
<evidence type="ECO:0000259" key="10">
    <source>
        <dbReference type="PROSITE" id="PS51192"/>
    </source>
</evidence>
<comment type="similarity">
    <text evidence="9">Belongs to the Lhr helicase family. Lhr-Core subfamily.</text>
</comment>
<proteinExistence type="inferred from homology"/>
<dbReference type="GO" id="GO:0016887">
    <property type="term" value="F:ATP hydrolysis activity"/>
    <property type="evidence" value="ECO:0007669"/>
    <property type="project" value="TreeGrafter"/>
</dbReference>
<evidence type="ECO:0000256" key="3">
    <source>
        <dbReference type="ARBA" id="ARBA00022801"/>
    </source>
</evidence>
<comment type="caution">
    <text evidence="12">The sequence shown here is derived from an EMBL/GenBank/DDBJ whole genome shotgun (WGS) entry which is preliminary data.</text>
</comment>
<dbReference type="Pfam" id="PF08494">
    <property type="entry name" value="DEAD_assoc"/>
    <property type="match status" value="1"/>
</dbReference>
<evidence type="ECO:0000256" key="4">
    <source>
        <dbReference type="ARBA" id="ARBA00022806"/>
    </source>
</evidence>
<evidence type="ECO:0000313" key="13">
    <source>
        <dbReference type="Proteomes" id="UP000244066"/>
    </source>
</evidence>
<dbReference type="GO" id="GO:0005524">
    <property type="term" value="F:ATP binding"/>
    <property type="evidence" value="ECO:0007669"/>
    <property type="project" value="UniProtKB-KW"/>
</dbReference>
<keyword evidence="1" id="KW-0547">Nucleotide-binding</keyword>
<evidence type="ECO:0008006" key="14">
    <source>
        <dbReference type="Google" id="ProtNLM"/>
    </source>
</evidence>
<keyword evidence="7" id="KW-0234">DNA repair</keyword>
<feature type="domain" description="Helicase C-terminal" evidence="11">
    <location>
        <begin position="256"/>
        <end position="403"/>
    </location>
</feature>
<feature type="domain" description="Helicase ATP-binding" evidence="10">
    <location>
        <begin position="36"/>
        <end position="214"/>
    </location>
</feature>
<dbReference type="GO" id="GO:0006281">
    <property type="term" value="P:DNA repair"/>
    <property type="evidence" value="ECO:0007669"/>
    <property type="project" value="UniProtKB-KW"/>
</dbReference>
<keyword evidence="4" id="KW-0347">Helicase</keyword>
<dbReference type="EMBL" id="NDWU01000004">
    <property type="protein sequence ID" value="PUA33749.1"/>
    <property type="molecule type" value="Genomic_DNA"/>
</dbReference>
<dbReference type="GO" id="GO:0140097">
    <property type="term" value="F:catalytic activity, acting on DNA"/>
    <property type="evidence" value="ECO:0007669"/>
    <property type="project" value="UniProtKB-ARBA"/>
</dbReference>
<dbReference type="Pfam" id="PF00270">
    <property type="entry name" value="DEAD"/>
    <property type="match status" value="1"/>
</dbReference>
<dbReference type="InterPro" id="IPR013701">
    <property type="entry name" value="Lhr-like_DEAD/DEAH_assoc"/>
</dbReference>
<reference evidence="12 13" key="1">
    <citation type="submission" date="2017-04" db="EMBL/GenBank/DDBJ databases">
        <title>Draft Aigarchaeota genome from a New Zealand hot spring.</title>
        <authorList>
            <person name="Reysenbach A.-L."/>
            <person name="Donaho J.A."/>
            <person name="Gerhart J."/>
            <person name="Kelley J.F."/>
            <person name="Kouba K."/>
            <person name="Podar M."/>
            <person name="Stott M."/>
        </authorList>
    </citation>
    <scope>NUCLEOTIDE SEQUENCE [LARGE SCALE GENOMIC DNA]</scope>
    <source>
        <strain evidence="12">NZ13_MG1</strain>
    </source>
</reference>
<dbReference type="GO" id="GO:0003677">
    <property type="term" value="F:DNA binding"/>
    <property type="evidence" value="ECO:0007669"/>
    <property type="project" value="UniProtKB-KW"/>
</dbReference>
<keyword evidence="5" id="KW-0067">ATP-binding</keyword>
<protein>
    <recommendedName>
        <fullName evidence="14">ATP-dependent helicase</fullName>
    </recommendedName>
</protein>
<dbReference type="AlphaFoldDB" id="A0A2R7Y8V2"/>
<evidence type="ECO:0000256" key="5">
    <source>
        <dbReference type="ARBA" id="ARBA00022840"/>
    </source>
</evidence>
<dbReference type="Pfam" id="PF19306">
    <property type="entry name" value="WHD_Lhr"/>
    <property type="match status" value="1"/>
</dbReference>
<dbReference type="SMART" id="SM00490">
    <property type="entry name" value="HELICc"/>
    <property type="match status" value="1"/>
</dbReference>
<name>A0A2R7Y8V2_9ARCH</name>
<dbReference type="InterPro" id="IPR001650">
    <property type="entry name" value="Helicase_C-like"/>
</dbReference>
<dbReference type="SUPFAM" id="SSF52540">
    <property type="entry name" value="P-loop containing nucleoside triphosphate hydrolases"/>
    <property type="match status" value="1"/>
</dbReference>
<dbReference type="PANTHER" id="PTHR47962">
    <property type="entry name" value="ATP-DEPENDENT HELICASE LHR-RELATED-RELATED"/>
    <property type="match status" value="1"/>
</dbReference>
<dbReference type="InterPro" id="IPR052511">
    <property type="entry name" value="ATP-dep_Helicase"/>
</dbReference>
<dbReference type="PIRSF" id="PIRSF037307">
    <property type="entry name" value="Lhr-like_helic_prd"/>
    <property type="match status" value="1"/>
</dbReference>
<dbReference type="InterPro" id="IPR017170">
    <property type="entry name" value="Lhr-like"/>
</dbReference>
<evidence type="ECO:0000313" key="12">
    <source>
        <dbReference type="EMBL" id="PUA33749.1"/>
    </source>
</evidence>
<keyword evidence="6" id="KW-0238">DNA-binding</keyword>